<name>A0ACB8D5E0_DERSI</name>
<dbReference type="Proteomes" id="UP000821865">
    <property type="component" value="Chromosome 3"/>
</dbReference>
<keyword evidence="2" id="KW-1185">Reference proteome</keyword>
<organism evidence="1 2">
    <name type="scientific">Dermacentor silvarum</name>
    <name type="common">Tick</name>
    <dbReference type="NCBI Taxonomy" id="543639"/>
    <lineage>
        <taxon>Eukaryota</taxon>
        <taxon>Metazoa</taxon>
        <taxon>Ecdysozoa</taxon>
        <taxon>Arthropoda</taxon>
        <taxon>Chelicerata</taxon>
        <taxon>Arachnida</taxon>
        <taxon>Acari</taxon>
        <taxon>Parasitiformes</taxon>
        <taxon>Ixodida</taxon>
        <taxon>Ixodoidea</taxon>
        <taxon>Ixodidae</taxon>
        <taxon>Rhipicephalinae</taxon>
        <taxon>Dermacentor</taxon>
    </lineage>
</organism>
<protein>
    <submittedName>
        <fullName evidence="1">Uncharacterized protein</fullName>
    </submittedName>
</protein>
<gene>
    <name evidence="1" type="ORF">HPB49_013837</name>
</gene>
<sequence length="415" mass="47018">MNEPTQCHGALTEVTGTSVASAKKKRNSRAFAKRSCKTQTSSRFLFVERKRYRRIERELKVKNERLSRTVDAYKEELRRLKEECYVSQFLEVVADAGEGITKATLLVDQVKNYKRKKPQWSETTIRHCIVMRHPSTKAYEYIRSEKRLSLPCRTSLQKYTGTTSGEVGFSELVRCRLEMEIQALDTPQSQECGLIVDEMRIQEKLMYHKQRDVFVGDVDLGTDLGNLVPTPDNQNFANSLLCFLLCGLHARFKIPVGYFFTKCCSGVQLADIIHHIVKKAGNVGFDIIRVVTDNHKVNVAAMDTLYGGEADIRAPHPADPSKDIFLAFDQSHIIKKYQVAIRGKGFWSEEGSDSSQVCEDSVQDAKTLTCTTNQVSDTETRVPHKHRKNECEDSSVAVFPCSHSSTEVFKRSGRS</sequence>
<comment type="caution">
    <text evidence="1">The sequence shown here is derived from an EMBL/GenBank/DDBJ whole genome shotgun (WGS) entry which is preliminary data.</text>
</comment>
<proteinExistence type="predicted"/>
<evidence type="ECO:0000313" key="2">
    <source>
        <dbReference type="Proteomes" id="UP000821865"/>
    </source>
</evidence>
<dbReference type="EMBL" id="CM023472">
    <property type="protein sequence ID" value="KAH7959787.1"/>
    <property type="molecule type" value="Genomic_DNA"/>
</dbReference>
<accession>A0ACB8D5E0</accession>
<evidence type="ECO:0000313" key="1">
    <source>
        <dbReference type="EMBL" id="KAH7959787.1"/>
    </source>
</evidence>
<reference evidence="1" key="1">
    <citation type="submission" date="2020-05" db="EMBL/GenBank/DDBJ databases">
        <title>Large-scale comparative analyses of tick genomes elucidate their genetic diversity and vector capacities.</title>
        <authorList>
            <person name="Jia N."/>
            <person name="Wang J."/>
            <person name="Shi W."/>
            <person name="Du L."/>
            <person name="Sun Y."/>
            <person name="Zhan W."/>
            <person name="Jiang J."/>
            <person name="Wang Q."/>
            <person name="Zhang B."/>
            <person name="Ji P."/>
            <person name="Sakyi L.B."/>
            <person name="Cui X."/>
            <person name="Yuan T."/>
            <person name="Jiang B."/>
            <person name="Yang W."/>
            <person name="Lam T.T.-Y."/>
            <person name="Chang Q."/>
            <person name="Ding S."/>
            <person name="Wang X."/>
            <person name="Zhu J."/>
            <person name="Ruan X."/>
            <person name="Zhao L."/>
            <person name="Wei J."/>
            <person name="Que T."/>
            <person name="Du C."/>
            <person name="Cheng J."/>
            <person name="Dai P."/>
            <person name="Han X."/>
            <person name="Huang E."/>
            <person name="Gao Y."/>
            <person name="Liu J."/>
            <person name="Shao H."/>
            <person name="Ye R."/>
            <person name="Li L."/>
            <person name="Wei W."/>
            <person name="Wang X."/>
            <person name="Wang C."/>
            <person name="Yang T."/>
            <person name="Huo Q."/>
            <person name="Li W."/>
            <person name="Guo W."/>
            <person name="Chen H."/>
            <person name="Zhou L."/>
            <person name="Ni X."/>
            <person name="Tian J."/>
            <person name="Zhou Y."/>
            <person name="Sheng Y."/>
            <person name="Liu T."/>
            <person name="Pan Y."/>
            <person name="Xia L."/>
            <person name="Li J."/>
            <person name="Zhao F."/>
            <person name="Cao W."/>
        </authorList>
    </citation>
    <scope>NUCLEOTIDE SEQUENCE</scope>
    <source>
        <strain evidence="1">Dsil-2018</strain>
    </source>
</reference>